<name>A0A949TXX9_9CLOT</name>
<proteinExistence type="predicted"/>
<gene>
    <name evidence="2" type="ORF">I6U48_17100</name>
</gene>
<dbReference type="AlphaFoldDB" id="A0A949TXX9"/>
<comment type="caution">
    <text evidence="2">The sequence shown here is derived from an EMBL/GenBank/DDBJ whole genome shotgun (WGS) entry which is preliminary data.</text>
</comment>
<accession>A0A949TXX9</accession>
<dbReference type="EMBL" id="JAEEGC010000091">
    <property type="protein sequence ID" value="MBV7274613.1"/>
    <property type="molecule type" value="Genomic_DNA"/>
</dbReference>
<dbReference type="CDD" id="cd04301">
    <property type="entry name" value="NAT_SF"/>
    <property type="match status" value="1"/>
</dbReference>
<feature type="domain" description="N-acetyltransferase" evidence="1">
    <location>
        <begin position="1"/>
        <end position="136"/>
    </location>
</feature>
<evidence type="ECO:0000259" key="1">
    <source>
        <dbReference type="PROSITE" id="PS51186"/>
    </source>
</evidence>
<dbReference type="InterPro" id="IPR000182">
    <property type="entry name" value="GNAT_dom"/>
</dbReference>
<keyword evidence="3" id="KW-1185">Reference proteome</keyword>
<reference evidence="2" key="1">
    <citation type="submission" date="2020-12" db="EMBL/GenBank/DDBJ databases">
        <title>Clostridium thailandense sp. nov., a novel acetogenic bacterium isolated from peat land soil in Thailand.</title>
        <authorList>
            <person name="Chaikitkaew S."/>
            <person name="Birkeland N.K."/>
        </authorList>
    </citation>
    <scope>NUCLEOTIDE SEQUENCE</scope>
    <source>
        <strain evidence="2">PL3</strain>
    </source>
</reference>
<dbReference type="RefSeq" id="WP_218321678.1">
    <property type="nucleotide sequence ID" value="NZ_JAEEGC010000091.1"/>
</dbReference>
<evidence type="ECO:0000313" key="3">
    <source>
        <dbReference type="Proteomes" id="UP000694308"/>
    </source>
</evidence>
<organism evidence="2 3">
    <name type="scientific">Clostridium thailandense</name>
    <dbReference type="NCBI Taxonomy" id="2794346"/>
    <lineage>
        <taxon>Bacteria</taxon>
        <taxon>Bacillati</taxon>
        <taxon>Bacillota</taxon>
        <taxon>Clostridia</taxon>
        <taxon>Eubacteriales</taxon>
        <taxon>Clostridiaceae</taxon>
        <taxon>Clostridium</taxon>
    </lineage>
</organism>
<dbReference type="Pfam" id="PF00583">
    <property type="entry name" value="Acetyltransf_1"/>
    <property type="match status" value="1"/>
</dbReference>
<protein>
    <submittedName>
        <fullName evidence="2">GNAT family N-acetyltransferase</fullName>
    </submittedName>
</protein>
<evidence type="ECO:0000313" key="2">
    <source>
        <dbReference type="EMBL" id="MBV7274613.1"/>
    </source>
</evidence>
<dbReference type="GO" id="GO:0016747">
    <property type="term" value="F:acyltransferase activity, transferring groups other than amino-acyl groups"/>
    <property type="evidence" value="ECO:0007669"/>
    <property type="project" value="InterPro"/>
</dbReference>
<dbReference type="PROSITE" id="PS51186">
    <property type="entry name" value="GNAT"/>
    <property type="match status" value="1"/>
</dbReference>
<sequence length="310" mass="35833">MIKKMTYDHIPEIQQIDKQCFKFDIPRRVEGIRGYIDKCPNTGIVYELNNKIVGYNFMHIWGNFAWFGGFGVDPEYQGKGIGKELLNYTIKFLKEDMKLSNIGLYTMPESKYNVGLYMNMGFKPLKLSLCLQKDIYAFNSPSKSPEYEVTIVDISDQSNYLNLKENIKILSDKISQGLDLSSQLHLIKYEDFGIAFALEHNGEFKGAALCHTKHIRELSTDCLEIRLVCLSEDVDYKKAIDSILDRCNSYAKEINYSNIYIDCNTYNYDICMHLLSTHGFKITKTQLTMIMSDEDYLNKYKGLVLCRWAG</sequence>
<dbReference type="Proteomes" id="UP000694308">
    <property type="component" value="Unassembled WGS sequence"/>
</dbReference>